<sequence length="51" mass="5807">MKAHSKPRFRHSAQFPWFVLAVAIVLATLAAAVAVWFTRIEPMPQQFLGRL</sequence>
<reference evidence="1" key="1">
    <citation type="submission" date="2022-01" db="EMBL/GenBank/DDBJ databases">
        <authorList>
            <person name="Jo J.-H."/>
            <person name="Im W.-T."/>
        </authorList>
    </citation>
    <scope>NUCLEOTIDE SEQUENCE</scope>
    <source>
        <strain evidence="1">I2-34</strain>
    </source>
</reference>
<dbReference type="RefSeq" id="WP_237823045.1">
    <property type="nucleotide sequence ID" value="NZ_JAKLTQ010000015.1"/>
</dbReference>
<comment type="caution">
    <text evidence="1">The sequence shown here is derived from an EMBL/GenBank/DDBJ whole genome shotgun (WGS) entry which is preliminary data.</text>
</comment>
<keyword evidence="2" id="KW-1185">Reference proteome</keyword>
<organism evidence="1 2">
    <name type="scientific">Arthrobacter hankyongi</name>
    <dbReference type="NCBI Taxonomy" id="2904801"/>
    <lineage>
        <taxon>Bacteria</taxon>
        <taxon>Bacillati</taxon>
        <taxon>Actinomycetota</taxon>
        <taxon>Actinomycetes</taxon>
        <taxon>Micrococcales</taxon>
        <taxon>Micrococcaceae</taxon>
        <taxon>Arthrobacter</taxon>
    </lineage>
</organism>
<accession>A0ABS9LAC4</accession>
<evidence type="ECO:0000313" key="2">
    <source>
        <dbReference type="Proteomes" id="UP001165368"/>
    </source>
</evidence>
<dbReference type="Proteomes" id="UP001165368">
    <property type="component" value="Unassembled WGS sequence"/>
</dbReference>
<evidence type="ECO:0000313" key="1">
    <source>
        <dbReference type="EMBL" id="MCG2623585.1"/>
    </source>
</evidence>
<protein>
    <submittedName>
        <fullName evidence="1">Uncharacterized protein</fullName>
    </submittedName>
</protein>
<gene>
    <name evidence="1" type="ORF">LVY72_16935</name>
</gene>
<dbReference type="EMBL" id="JAKLTQ010000015">
    <property type="protein sequence ID" value="MCG2623585.1"/>
    <property type="molecule type" value="Genomic_DNA"/>
</dbReference>
<name>A0ABS9LAC4_9MICC</name>
<proteinExistence type="predicted"/>